<accession>A0A8S5SJD8</accession>
<sequence>MAKTDTLEFNKEKQGYSCEFTSVGKCVIQIDREKSGTLSIYAKLEGMDYALLHQYPAAQFNDNMIFELDVQQGLSIKILSSVGVMSAKMTYEDEEL</sequence>
<name>A0A8S5SJD8_9CAUD</name>
<protein>
    <submittedName>
        <fullName evidence="1">Uncharacterized protein</fullName>
    </submittedName>
</protein>
<evidence type="ECO:0000313" key="1">
    <source>
        <dbReference type="EMBL" id="DAF51149.1"/>
    </source>
</evidence>
<proteinExistence type="predicted"/>
<organism evidence="1">
    <name type="scientific">Siphoviridae sp. ct4Uy2</name>
    <dbReference type="NCBI Taxonomy" id="2827777"/>
    <lineage>
        <taxon>Viruses</taxon>
        <taxon>Duplodnaviria</taxon>
        <taxon>Heunggongvirae</taxon>
        <taxon>Uroviricota</taxon>
        <taxon>Caudoviricetes</taxon>
    </lineage>
</organism>
<reference evidence="1" key="1">
    <citation type="journal article" date="2021" name="Proc. Natl. Acad. Sci. U.S.A.">
        <title>A Catalog of Tens of Thousands of Viruses from Human Metagenomes Reveals Hidden Associations with Chronic Diseases.</title>
        <authorList>
            <person name="Tisza M.J."/>
            <person name="Buck C.B."/>
        </authorList>
    </citation>
    <scope>NUCLEOTIDE SEQUENCE</scope>
    <source>
        <strain evidence="1">Ct4Uy2</strain>
    </source>
</reference>
<dbReference type="EMBL" id="BK032610">
    <property type="protein sequence ID" value="DAF51149.1"/>
    <property type="molecule type" value="Genomic_DNA"/>
</dbReference>